<dbReference type="PATRIC" id="fig|330734.3.peg.3226"/>
<evidence type="ECO:0000256" key="1">
    <source>
        <dbReference type="SAM" id="MobiDB-lite"/>
    </source>
</evidence>
<gene>
    <name evidence="3" type="ORF">ABA45_15330</name>
</gene>
<dbReference type="EMBL" id="CP011494">
    <property type="protein sequence ID" value="AKO53628.1"/>
    <property type="molecule type" value="Genomic_DNA"/>
</dbReference>
<dbReference type="STRING" id="330734.ABA45_15330"/>
<dbReference type="PANTHER" id="PTHR30441:SF4">
    <property type="entry name" value="PROTEIN ASMA"/>
    <property type="match status" value="1"/>
</dbReference>
<evidence type="ECO:0000313" key="3">
    <source>
        <dbReference type="EMBL" id="AKO53628.1"/>
    </source>
</evidence>
<feature type="compositionally biased region" description="Low complexity" evidence="1">
    <location>
        <begin position="397"/>
        <end position="417"/>
    </location>
</feature>
<dbReference type="Pfam" id="PF05170">
    <property type="entry name" value="AsmA"/>
    <property type="match status" value="1"/>
</dbReference>
<dbReference type="PANTHER" id="PTHR30441">
    <property type="entry name" value="DUF748 DOMAIN-CONTAINING PROTEIN"/>
    <property type="match status" value="1"/>
</dbReference>
<evidence type="ECO:0000313" key="4">
    <source>
        <dbReference type="Proteomes" id="UP000036406"/>
    </source>
</evidence>
<accession>A0A0H4I784</accession>
<sequence length="726" mass="77194">MKALRYLLITIVALILLAVAAVAIAMLVIDPNTYKPQIEQAVEKQTNLDLTLDGDISWSFIPIGLELNNVEAKLDGERFIALERLVAEIDFWSLLAMSPQVNNFVLDGLDAHLSVNKKGEANWTRIIPEKDAQQAASSEPAPDATASETASESSSEPLNFNVSNVEIANARVHYTDATTGQEITLEDFTLGASNITLGSEFPLDISFRVETTEPQMSVKGSIAARLLANQALDAFSASGLDASFDIKGDAFAGKTVTAKISGSLAANLANETANLKDISFSFANLSANTNLTVEGFGDKPKLAGNIAINEFSLKKLLENLGQPAIETSDGNVLTALAFSTNIGGAAGKPELTNLALKLDDTTFDGSGSYNLASSALVFRLTGDALNADRYLPPPSDTPATASSTGSNSGTGTSTASAQADPDSQLLPLDTLRALLLDIDLGLNKLTVSNLQINEIKASALAKNGVLEIDEFSGKLYYGSFNTTATIDARSNTPKWSINTNVADVQTLPLLNDLAEVDMLSGGANLKINAKSTGNTMSALRGNADGKITFNLAEGEFRRMNLTRLACQGIALVNQETLGTTDWGTATPFNDMRGTLDINGNTLNNTELLASLAGMQLEGQGNVDMQQTLVDYELGLRIVGEIHRDPACRVTDIVRNVVIPLECRGNLSDDPAGLCSFDGSRFRDSLQDIAKNAAKAKAEEKIKEKLQEKLGEAAGDKVKDALKGFFN</sequence>
<name>A0A0H4I784_9GAMM</name>
<dbReference type="InterPro" id="IPR007844">
    <property type="entry name" value="AsmA"/>
</dbReference>
<dbReference type="GO" id="GO:0090313">
    <property type="term" value="P:regulation of protein targeting to membrane"/>
    <property type="evidence" value="ECO:0007669"/>
    <property type="project" value="TreeGrafter"/>
</dbReference>
<feature type="region of interest" description="Disordered" evidence="1">
    <location>
        <begin position="389"/>
        <end position="421"/>
    </location>
</feature>
<dbReference type="KEGG" id="mpq:ABA45_15330"/>
<dbReference type="InterPro" id="IPR052894">
    <property type="entry name" value="AsmA-related"/>
</dbReference>
<feature type="domain" description="AsmA" evidence="2">
    <location>
        <begin position="2"/>
        <end position="599"/>
    </location>
</feature>
<proteinExistence type="predicted"/>
<dbReference type="AlphaFoldDB" id="A0A0H4I784"/>
<organism evidence="3 4">
    <name type="scientific">Marinobacter psychrophilus</name>
    <dbReference type="NCBI Taxonomy" id="330734"/>
    <lineage>
        <taxon>Bacteria</taxon>
        <taxon>Pseudomonadati</taxon>
        <taxon>Pseudomonadota</taxon>
        <taxon>Gammaproteobacteria</taxon>
        <taxon>Pseudomonadales</taxon>
        <taxon>Marinobacteraceae</taxon>
        <taxon>Marinobacter</taxon>
    </lineage>
</organism>
<dbReference type="Proteomes" id="UP000036406">
    <property type="component" value="Chromosome"/>
</dbReference>
<reference evidence="3 4" key="1">
    <citation type="submission" date="2015-05" db="EMBL/GenBank/DDBJ databases">
        <title>Complete genome of Marinobacter psychrophilus strain 20041T isolated from sea-ice of the Canadian Basin.</title>
        <authorList>
            <person name="Song L."/>
            <person name="Ren L."/>
            <person name="Yu Y."/>
            <person name="Wang X."/>
        </authorList>
    </citation>
    <scope>NUCLEOTIDE SEQUENCE [LARGE SCALE GENOMIC DNA]</scope>
    <source>
        <strain evidence="3 4">20041</strain>
    </source>
</reference>
<keyword evidence="4" id="KW-1185">Reference proteome</keyword>
<feature type="region of interest" description="Disordered" evidence="1">
    <location>
        <begin position="131"/>
        <end position="157"/>
    </location>
</feature>
<protein>
    <submittedName>
        <fullName evidence="3">Cell envelope biogenesis protein AsmA</fullName>
    </submittedName>
</protein>
<dbReference type="GO" id="GO:0005886">
    <property type="term" value="C:plasma membrane"/>
    <property type="evidence" value="ECO:0007669"/>
    <property type="project" value="TreeGrafter"/>
</dbReference>
<dbReference type="RefSeq" id="WP_048387563.1">
    <property type="nucleotide sequence ID" value="NZ_CP011494.1"/>
</dbReference>
<evidence type="ECO:0000259" key="2">
    <source>
        <dbReference type="Pfam" id="PF05170"/>
    </source>
</evidence>
<feature type="compositionally biased region" description="Low complexity" evidence="1">
    <location>
        <begin position="139"/>
        <end position="157"/>
    </location>
</feature>